<dbReference type="EMBL" id="JAAXLS010000036">
    <property type="protein sequence ID" value="NKQ57417.1"/>
    <property type="molecule type" value="Genomic_DNA"/>
</dbReference>
<evidence type="ECO:0000313" key="1">
    <source>
        <dbReference type="EMBL" id="NKQ57417.1"/>
    </source>
</evidence>
<reference evidence="1 2" key="1">
    <citation type="submission" date="2020-04" db="EMBL/GenBank/DDBJ databases">
        <title>Novel species.</title>
        <authorList>
            <person name="Teo W.F.A."/>
            <person name="Lipun K."/>
            <person name="Srisuk N."/>
            <person name="Duangmal K."/>
        </authorList>
    </citation>
    <scope>NUCLEOTIDE SEQUENCE [LARGE SCALE GENOMIC DNA]</scope>
    <source>
        <strain evidence="1 2">K13G38</strain>
    </source>
</reference>
<accession>A0ABX1JC98</accession>
<protein>
    <submittedName>
        <fullName evidence="1">Uncharacterized protein</fullName>
    </submittedName>
</protein>
<proteinExistence type="predicted"/>
<dbReference type="RefSeq" id="WP_168520445.1">
    <property type="nucleotide sequence ID" value="NZ_JAAXLS010000036.1"/>
</dbReference>
<organism evidence="1 2">
    <name type="scientific">Amycolatopsis acididurans</name>
    <dbReference type="NCBI Taxonomy" id="2724524"/>
    <lineage>
        <taxon>Bacteria</taxon>
        <taxon>Bacillati</taxon>
        <taxon>Actinomycetota</taxon>
        <taxon>Actinomycetes</taxon>
        <taxon>Pseudonocardiales</taxon>
        <taxon>Pseudonocardiaceae</taxon>
        <taxon>Amycolatopsis</taxon>
    </lineage>
</organism>
<sequence length="141" mass="15477">MAHGNLQDSARELAGKLVDVVDREDFDTLAGLVPRLIGRQAPEHSLLRPLLGELLTVLAHLVRARSSEISPGDVFSVELTDDVEVDELPPPLRATLRAVLAELNDDHDNARLHLDFIAADPNPLGRLDALVHLVTWVHGLR</sequence>
<gene>
    <name evidence="1" type="ORF">HFP15_31590</name>
</gene>
<comment type="caution">
    <text evidence="1">The sequence shown here is derived from an EMBL/GenBank/DDBJ whole genome shotgun (WGS) entry which is preliminary data.</text>
</comment>
<evidence type="ECO:0000313" key="2">
    <source>
        <dbReference type="Proteomes" id="UP000715441"/>
    </source>
</evidence>
<name>A0ABX1JC98_9PSEU</name>
<dbReference type="Proteomes" id="UP000715441">
    <property type="component" value="Unassembled WGS sequence"/>
</dbReference>
<keyword evidence="2" id="KW-1185">Reference proteome</keyword>